<evidence type="ECO:0000256" key="1">
    <source>
        <dbReference type="SAM" id="SignalP"/>
    </source>
</evidence>
<keyword evidence="1" id="KW-0732">Signal</keyword>
<dbReference type="AlphaFoldDB" id="A0AAE9M840"/>
<proteinExistence type="predicted"/>
<reference evidence="2" key="1">
    <citation type="submission" date="2022-04" db="EMBL/GenBank/DDBJ databases">
        <title>Emergence of ST220 Acinetobacter pittii strain in bloodstream infection, which co-producing chromosomal NDM-1 and OXA-820 carbapenemases.</title>
        <authorList>
            <person name="Tian C."/>
            <person name="Xing M."/>
            <person name="Fu L."/>
            <person name="Xia D."/>
        </authorList>
    </citation>
    <scope>NUCLEOTIDE SEQUENCE</scope>
    <source>
        <strain evidence="2">TCM</strain>
    </source>
</reference>
<evidence type="ECO:0008006" key="4">
    <source>
        <dbReference type="Google" id="ProtNLM"/>
    </source>
</evidence>
<dbReference type="RefSeq" id="WP_199953078.1">
    <property type="nucleotide sequence ID" value="NZ_CP095357.1"/>
</dbReference>
<gene>
    <name evidence="2" type="ORF">MWH18_17625</name>
</gene>
<feature type="signal peptide" evidence="1">
    <location>
        <begin position="1"/>
        <end position="18"/>
    </location>
</feature>
<feature type="chain" id="PRO_5041910902" description="DUF1311 domain-containing protein" evidence="1">
    <location>
        <begin position="19"/>
        <end position="120"/>
    </location>
</feature>
<dbReference type="Proteomes" id="UP001055514">
    <property type="component" value="Chromosome"/>
</dbReference>
<sequence>MRKAIFLISALFSVGLHANPVNCEDITNKIDEKTKSIAFEKVFEIERAKSVDGMMFVKSRNIPQYQNEISLFMQQSRDMGCPAYTGDITGAPYFKHAQKCIDSKLRDREACDKRNWKNTP</sequence>
<evidence type="ECO:0000313" key="2">
    <source>
        <dbReference type="EMBL" id="USU94129.1"/>
    </source>
</evidence>
<evidence type="ECO:0000313" key="3">
    <source>
        <dbReference type="Proteomes" id="UP001055514"/>
    </source>
</evidence>
<name>A0AAE9M840_ACIPI</name>
<accession>A0AAE9M840</accession>
<organism evidence="2 3">
    <name type="scientific">Acinetobacter pittii</name>
    <name type="common">Acinetobacter genomosp. 3</name>
    <dbReference type="NCBI Taxonomy" id="48296"/>
    <lineage>
        <taxon>Bacteria</taxon>
        <taxon>Pseudomonadati</taxon>
        <taxon>Pseudomonadota</taxon>
        <taxon>Gammaproteobacteria</taxon>
        <taxon>Moraxellales</taxon>
        <taxon>Moraxellaceae</taxon>
        <taxon>Acinetobacter</taxon>
        <taxon>Acinetobacter calcoaceticus/baumannii complex</taxon>
    </lineage>
</organism>
<dbReference type="EMBL" id="CP095407">
    <property type="protein sequence ID" value="USU94129.1"/>
    <property type="molecule type" value="Genomic_DNA"/>
</dbReference>
<protein>
    <recommendedName>
        <fullName evidence="4">DUF1311 domain-containing protein</fullName>
    </recommendedName>
</protein>